<gene>
    <name evidence="1" type="ORF">ALMOND_2B006114</name>
</gene>
<sequence length="141" mass="16319">MRNASISNRKDFESLLNVYREANTVQEKERILRFLASSPDPDTVLEVLNFFLSDEENWDLILSKYGAGLLLTHFVRDIVTPLCSNERADEVEEFFASRVHPAISMTLKQSTAQVRIKVRWVEHIRQQQSVQELVKELAGKK</sequence>
<accession>A0A5E4F7N9</accession>
<proteinExistence type="predicted"/>
<dbReference type="OMA" id="CSNERAD"/>
<dbReference type="Proteomes" id="UP000327085">
    <property type="component" value="Chromosome 3"/>
</dbReference>
<name>A0A5E4F7N9_PRUDU</name>
<dbReference type="Gene3D" id="1.25.50.20">
    <property type="match status" value="1"/>
</dbReference>
<evidence type="ECO:0000313" key="2">
    <source>
        <dbReference type="Proteomes" id="UP000327085"/>
    </source>
</evidence>
<dbReference type="Gramene" id="VVA24005">
    <property type="protein sequence ID" value="VVA24005"/>
    <property type="gene ID" value="Prudul26B006114"/>
</dbReference>
<dbReference type="InParanoid" id="A0A5E4F7N9"/>
<dbReference type="EMBL" id="CABIKO010000077">
    <property type="protein sequence ID" value="VVA24005.1"/>
    <property type="molecule type" value="Genomic_DNA"/>
</dbReference>
<keyword evidence="1" id="KW-0031">Aminopeptidase</keyword>
<evidence type="ECO:0000313" key="1">
    <source>
        <dbReference type="EMBL" id="VVA24005.1"/>
    </source>
</evidence>
<keyword evidence="1" id="KW-0645">Protease</keyword>
<reference evidence="2" key="1">
    <citation type="journal article" date="2020" name="Plant J.">
        <title>Transposons played a major role in the diversification between the closely related almond and peach genomes: results from the almond genome sequence.</title>
        <authorList>
            <person name="Alioto T."/>
            <person name="Alexiou K.G."/>
            <person name="Bardil A."/>
            <person name="Barteri F."/>
            <person name="Castanera R."/>
            <person name="Cruz F."/>
            <person name="Dhingra A."/>
            <person name="Duval H."/>
            <person name="Fernandez I Marti A."/>
            <person name="Frias L."/>
            <person name="Galan B."/>
            <person name="Garcia J.L."/>
            <person name="Howad W."/>
            <person name="Gomez-Garrido J."/>
            <person name="Gut M."/>
            <person name="Julca I."/>
            <person name="Morata J."/>
            <person name="Puigdomenech P."/>
            <person name="Ribeca P."/>
            <person name="Rubio Cabetas M.J."/>
            <person name="Vlasova A."/>
            <person name="Wirthensohn M."/>
            <person name="Garcia-Mas J."/>
            <person name="Gabaldon T."/>
            <person name="Casacuberta J.M."/>
            <person name="Arus P."/>
        </authorList>
    </citation>
    <scope>NUCLEOTIDE SEQUENCE [LARGE SCALE GENOMIC DNA]</scope>
    <source>
        <strain evidence="2">cv. Texas</strain>
    </source>
</reference>
<dbReference type="AlphaFoldDB" id="A0A5E4F7N9"/>
<dbReference type="GO" id="GO:0004177">
    <property type="term" value="F:aminopeptidase activity"/>
    <property type="evidence" value="ECO:0007669"/>
    <property type="project" value="UniProtKB-KW"/>
</dbReference>
<organism evidence="1 2">
    <name type="scientific">Prunus dulcis</name>
    <name type="common">Almond</name>
    <name type="synonym">Amygdalus dulcis</name>
    <dbReference type="NCBI Taxonomy" id="3755"/>
    <lineage>
        <taxon>Eukaryota</taxon>
        <taxon>Viridiplantae</taxon>
        <taxon>Streptophyta</taxon>
        <taxon>Embryophyta</taxon>
        <taxon>Tracheophyta</taxon>
        <taxon>Spermatophyta</taxon>
        <taxon>Magnoliopsida</taxon>
        <taxon>eudicotyledons</taxon>
        <taxon>Gunneridae</taxon>
        <taxon>Pentapetalae</taxon>
        <taxon>rosids</taxon>
        <taxon>fabids</taxon>
        <taxon>Rosales</taxon>
        <taxon>Rosaceae</taxon>
        <taxon>Amygdaloideae</taxon>
        <taxon>Amygdaleae</taxon>
        <taxon>Prunus</taxon>
    </lineage>
</organism>
<protein>
    <submittedName>
        <fullName evidence="1">PREDICTED: aminopeptidase</fullName>
    </submittedName>
</protein>
<keyword evidence="1" id="KW-0378">Hydrolase</keyword>